<dbReference type="Proteomes" id="UP001059617">
    <property type="component" value="Chromosome"/>
</dbReference>
<dbReference type="EMBL" id="CP073720">
    <property type="protein sequence ID" value="UWP85237.1"/>
    <property type="molecule type" value="Genomic_DNA"/>
</dbReference>
<proteinExistence type="predicted"/>
<dbReference type="Gene3D" id="3.40.50.2300">
    <property type="match status" value="1"/>
</dbReference>
<evidence type="ECO:0000256" key="2">
    <source>
        <dbReference type="PROSITE-ProRule" id="PRU00169"/>
    </source>
</evidence>
<evidence type="ECO:0000259" key="3">
    <source>
        <dbReference type="PROSITE" id="PS50110"/>
    </source>
</evidence>
<dbReference type="InterPro" id="IPR011006">
    <property type="entry name" value="CheY-like_superfamily"/>
</dbReference>
<dbReference type="Pfam" id="PF00072">
    <property type="entry name" value="Response_reg"/>
    <property type="match status" value="1"/>
</dbReference>
<dbReference type="InterPro" id="IPR050595">
    <property type="entry name" value="Bact_response_regulator"/>
</dbReference>
<dbReference type="PANTHER" id="PTHR44591">
    <property type="entry name" value="STRESS RESPONSE REGULATOR PROTEIN 1"/>
    <property type="match status" value="1"/>
</dbReference>
<accession>A0ABY5W5C1</accession>
<dbReference type="RefSeq" id="WP_259863319.1">
    <property type="nucleotide sequence ID" value="NZ_BAAAST010000006.1"/>
</dbReference>
<protein>
    <submittedName>
        <fullName evidence="4">Response regulator</fullName>
    </submittedName>
</protein>
<feature type="domain" description="Response regulatory" evidence="3">
    <location>
        <begin position="4"/>
        <end position="123"/>
    </location>
</feature>
<reference evidence="4" key="2">
    <citation type="submission" date="2022-09" db="EMBL/GenBank/DDBJ databases">
        <title>Biosynthetic gene clusters of Dactylosporangioum fulvum.</title>
        <authorList>
            <person name="Caradec T."/>
        </authorList>
    </citation>
    <scope>NUCLEOTIDE SEQUENCE</scope>
    <source>
        <strain evidence="4">NRRL B-16292</strain>
    </source>
</reference>
<keyword evidence="1 2" id="KW-0597">Phosphoprotein</keyword>
<evidence type="ECO:0000313" key="5">
    <source>
        <dbReference type="Proteomes" id="UP001059617"/>
    </source>
</evidence>
<organism evidence="4 5">
    <name type="scientific">Dactylosporangium fulvum</name>
    <dbReference type="NCBI Taxonomy" id="53359"/>
    <lineage>
        <taxon>Bacteria</taxon>
        <taxon>Bacillati</taxon>
        <taxon>Actinomycetota</taxon>
        <taxon>Actinomycetes</taxon>
        <taxon>Micromonosporales</taxon>
        <taxon>Micromonosporaceae</taxon>
        <taxon>Dactylosporangium</taxon>
    </lineage>
</organism>
<keyword evidence="5" id="KW-1185">Reference proteome</keyword>
<feature type="modified residue" description="4-aspartylphosphate" evidence="2">
    <location>
        <position position="54"/>
    </location>
</feature>
<dbReference type="CDD" id="cd00156">
    <property type="entry name" value="REC"/>
    <property type="match status" value="1"/>
</dbReference>
<dbReference type="PROSITE" id="PS50110">
    <property type="entry name" value="RESPONSE_REGULATORY"/>
    <property type="match status" value="1"/>
</dbReference>
<dbReference type="SUPFAM" id="SSF52172">
    <property type="entry name" value="CheY-like"/>
    <property type="match status" value="1"/>
</dbReference>
<gene>
    <name evidence="4" type="ORF">Dfulv_13795</name>
</gene>
<sequence length="129" mass="13511">MVIRCLIVDDSTAFLAAAERALTSQGINIVGVAHDSAQAIADINALQPDVVLVDVYLGAESGFALAERIEAIARAHSLAVQVILISSHSRDEMVDLLHESPAVAFVDKAELSAQTIRGALHGTGDGRPT</sequence>
<dbReference type="SMART" id="SM00448">
    <property type="entry name" value="REC"/>
    <property type="match status" value="1"/>
</dbReference>
<reference evidence="4" key="1">
    <citation type="submission" date="2021-04" db="EMBL/GenBank/DDBJ databases">
        <authorList>
            <person name="Hartkoorn R.C."/>
            <person name="Beaudoing E."/>
            <person name="Hot D."/>
        </authorList>
    </citation>
    <scope>NUCLEOTIDE SEQUENCE</scope>
    <source>
        <strain evidence="4">NRRL B-16292</strain>
    </source>
</reference>
<evidence type="ECO:0000313" key="4">
    <source>
        <dbReference type="EMBL" id="UWP85237.1"/>
    </source>
</evidence>
<dbReference type="InterPro" id="IPR001789">
    <property type="entry name" value="Sig_transdc_resp-reg_receiver"/>
</dbReference>
<name>A0ABY5W5C1_9ACTN</name>
<evidence type="ECO:0000256" key="1">
    <source>
        <dbReference type="ARBA" id="ARBA00022553"/>
    </source>
</evidence>
<dbReference type="PANTHER" id="PTHR44591:SF3">
    <property type="entry name" value="RESPONSE REGULATORY DOMAIN-CONTAINING PROTEIN"/>
    <property type="match status" value="1"/>
</dbReference>